<keyword evidence="2" id="KW-1185">Reference proteome</keyword>
<reference evidence="1 2" key="1">
    <citation type="submission" date="2015-02" db="EMBL/GenBank/DDBJ databases">
        <authorList>
            <person name="Adams M."/>
            <person name="Sutton G."/>
            <person name="Nelson K."/>
            <person name="Bonomo R."/>
            <person name="McCorrison J."/>
            <person name="Sanka R."/>
            <person name="Brinkac L."/>
            <person name="Nierman W."/>
        </authorList>
    </citation>
    <scope>NUCLEOTIDE SEQUENCE [LARGE SCALE GENOMIC DNA]</scope>
    <source>
        <strain evidence="1 2">CIDEIMsCOL9</strain>
    </source>
</reference>
<accession>A0AAW3HM87</accession>
<gene>
    <name evidence="1" type="ORF">SG71_02125</name>
</gene>
<dbReference type="Proteomes" id="UP000033354">
    <property type="component" value="Unassembled WGS sequence"/>
</dbReference>
<protein>
    <submittedName>
        <fullName evidence="1">Uncharacterized protein</fullName>
    </submittedName>
</protein>
<proteinExistence type="predicted"/>
<dbReference type="AlphaFoldDB" id="A0AAW3HM87"/>
<organism evidence="1 2">
    <name type="scientific">Enterobacter chengduensis</name>
    <dbReference type="NCBI Taxonomy" id="2494701"/>
    <lineage>
        <taxon>Bacteria</taxon>
        <taxon>Pseudomonadati</taxon>
        <taxon>Pseudomonadota</taxon>
        <taxon>Gammaproteobacteria</taxon>
        <taxon>Enterobacterales</taxon>
        <taxon>Enterobacteriaceae</taxon>
        <taxon>Enterobacter</taxon>
        <taxon>Enterobacter cloacae complex</taxon>
    </lineage>
</organism>
<dbReference type="EMBL" id="JZKT01000003">
    <property type="protein sequence ID" value="KJX38983.1"/>
    <property type="molecule type" value="Genomic_DNA"/>
</dbReference>
<comment type="caution">
    <text evidence="1">The sequence shown here is derived from an EMBL/GenBank/DDBJ whole genome shotgun (WGS) entry which is preliminary data.</text>
</comment>
<sequence>MSNLTPFLSVIEDKLNNSFHPEIELHQLIETMIEKEKERFIVAMIGKLIEQNKRLSSYRSKG</sequence>
<evidence type="ECO:0000313" key="1">
    <source>
        <dbReference type="EMBL" id="KJX38983.1"/>
    </source>
</evidence>
<dbReference type="GeneID" id="63141151"/>
<evidence type="ECO:0000313" key="2">
    <source>
        <dbReference type="Proteomes" id="UP000033354"/>
    </source>
</evidence>
<name>A0AAW3HM87_9ENTR</name>
<dbReference type="RefSeq" id="WP_032638360.1">
    <property type="nucleotide sequence ID" value="NZ_CP043318.1"/>
</dbReference>